<dbReference type="AlphaFoldDB" id="A0A2P2BZ39"/>
<reference evidence="1" key="1">
    <citation type="submission" date="2015-08" db="EMBL/GenBank/DDBJ databases">
        <authorList>
            <person name="Babu N.S."/>
            <person name="Beckwith C.J."/>
            <person name="Beseler K.G."/>
            <person name="Brison A."/>
            <person name="Carone J.V."/>
            <person name="Caskin T.P."/>
            <person name="Diamond M."/>
            <person name="Durham M.E."/>
            <person name="Foxe J.M."/>
            <person name="Go M."/>
            <person name="Henderson B.A."/>
            <person name="Jones I.B."/>
            <person name="McGettigan J.A."/>
            <person name="Micheletti S.J."/>
            <person name="Nasrallah M.E."/>
            <person name="Ortiz D."/>
            <person name="Piller C.R."/>
            <person name="Privatt S.R."/>
            <person name="Schneider S.L."/>
            <person name="Sharp S."/>
            <person name="Smith T.C."/>
            <person name="Stanton J.D."/>
            <person name="Ullery H.E."/>
            <person name="Wilson R.J."/>
            <person name="Serrano M.G."/>
            <person name="Buck G."/>
            <person name="Lee V."/>
            <person name="Wang Y."/>
            <person name="Carvalho R."/>
            <person name="Voegtly L."/>
            <person name="Shi R."/>
            <person name="Duckworth R."/>
            <person name="Johnson A."/>
            <person name="Loviza R."/>
            <person name="Walstead R."/>
            <person name="Shah Z."/>
            <person name="Kiflezghi M."/>
            <person name="Wade K."/>
            <person name="Ball S.L."/>
            <person name="Bradley K.W."/>
            <person name="Asai D.J."/>
            <person name="Bowman C.A."/>
            <person name="Russell D.A."/>
            <person name="Pope W.H."/>
            <person name="Jacobs-Sera D."/>
            <person name="Hendrix R.W."/>
            <person name="Hatfull G.F."/>
        </authorList>
    </citation>
    <scope>NUCLEOTIDE SEQUENCE</scope>
</reference>
<evidence type="ECO:0000313" key="1">
    <source>
        <dbReference type="EMBL" id="CUR54981.1"/>
    </source>
</evidence>
<dbReference type="SUPFAM" id="SSF55961">
    <property type="entry name" value="Bet v1-like"/>
    <property type="match status" value="1"/>
</dbReference>
<dbReference type="Gene3D" id="3.30.530.20">
    <property type="match status" value="1"/>
</dbReference>
<organism evidence="1">
    <name type="scientific">metagenome</name>
    <dbReference type="NCBI Taxonomy" id="256318"/>
    <lineage>
        <taxon>unclassified sequences</taxon>
        <taxon>metagenomes</taxon>
    </lineage>
</organism>
<name>A0A2P2BZ39_9ZZZZ</name>
<dbReference type="InterPro" id="IPR023393">
    <property type="entry name" value="START-like_dom_sf"/>
</dbReference>
<accession>A0A2P2BZ39</accession>
<proteinExistence type="predicted"/>
<protein>
    <submittedName>
        <fullName evidence="1">Cyclase/dehydrase</fullName>
    </submittedName>
</protein>
<gene>
    <name evidence="1" type="ORF">NOCA2220172</name>
</gene>
<dbReference type="EMBL" id="CZKA01000015">
    <property type="protein sequence ID" value="CUR54981.1"/>
    <property type="molecule type" value="Genomic_DNA"/>
</dbReference>
<sequence>MTVFSSSTETSSVVKADRAAIWAALTDPVLLPRLTPFLQSISVSSDERGELWHWQLSRIPVLGVSVVPAFTERMTFDEPERIDFVHEPPAGETQRAGVAGRYDLAETSGGTALSIALSVSVDLPLSRLAAPAVGIAMKGVIATMGVRFSANLLRHLGLD</sequence>